<dbReference type="Proteomes" id="UP000520814">
    <property type="component" value="Unassembled WGS sequence"/>
</dbReference>
<dbReference type="RefSeq" id="WP_184192996.1">
    <property type="nucleotide sequence ID" value="NZ_JACHGW010000001.1"/>
</dbReference>
<evidence type="ECO:0000313" key="2">
    <source>
        <dbReference type="Proteomes" id="UP000520814"/>
    </source>
</evidence>
<proteinExistence type="predicted"/>
<accession>A0A7W9SNS2</accession>
<evidence type="ECO:0000313" key="1">
    <source>
        <dbReference type="EMBL" id="MBB6049388.1"/>
    </source>
</evidence>
<name>A0A7W9SNS2_ARMRO</name>
<dbReference type="EMBL" id="JACHGW010000001">
    <property type="protein sequence ID" value="MBB6049388.1"/>
    <property type="molecule type" value="Genomic_DNA"/>
</dbReference>
<keyword evidence="2" id="KW-1185">Reference proteome</keyword>
<reference evidence="1 2" key="1">
    <citation type="submission" date="2020-08" db="EMBL/GenBank/DDBJ databases">
        <title>Genomic Encyclopedia of Type Strains, Phase IV (KMG-IV): sequencing the most valuable type-strain genomes for metagenomic binning, comparative biology and taxonomic classification.</title>
        <authorList>
            <person name="Goeker M."/>
        </authorList>
    </citation>
    <scope>NUCLEOTIDE SEQUENCE [LARGE SCALE GENOMIC DNA]</scope>
    <source>
        <strain evidence="1 2">DSM 23562</strain>
    </source>
</reference>
<comment type="caution">
    <text evidence="1">The sequence shown here is derived from an EMBL/GenBank/DDBJ whole genome shotgun (WGS) entry which is preliminary data.</text>
</comment>
<gene>
    <name evidence="1" type="ORF">HNQ39_001150</name>
</gene>
<protein>
    <submittedName>
        <fullName evidence="1">Uncharacterized protein</fullName>
    </submittedName>
</protein>
<dbReference type="AlphaFoldDB" id="A0A7W9SNS2"/>
<organism evidence="1 2">
    <name type="scientific">Armatimonas rosea</name>
    <dbReference type="NCBI Taxonomy" id="685828"/>
    <lineage>
        <taxon>Bacteria</taxon>
        <taxon>Bacillati</taxon>
        <taxon>Armatimonadota</taxon>
        <taxon>Armatimonadia</taxon>
        <taxon>Armatimonadales</taxon>
        <taxon>Armatimonadaceae</taxon>
        <taxon>Armatimonas</taxon>
    </lineage>
</organism>
<sequence>MEANKHLAQKSLAAKSIEEKLKNNRTLRDVRREMGKFCLDCTKITLSIRRGTLTIFGKFAPLSGNESIFSDELKALTRALQGMAEVDKVIFQ</sequence>